<dbReference type="GO" id="GO:0005615">
    <property type="term" value="C:extracellular space"/>
    <property type="evidence" value="ECO:0007669"/>
    <property type="project" value="TreeGrafter"/>
</dbReference>
<keyword evidence="3 7" id="KW-0645">Protease</keyword>
<feature type="disulfide bond" evidence="6">
    <location>
        <begin position="745"/>
        <end position="757"/>
    </location>
</feature>
<feature type="domain" description="Chitin-binding type-1" evidence="10">
    <location>
        <begin position="735"/>
        <end position="776"/>
    </location>
</feature>
<feature type="disulfide bond" evidence="6">
    <location>
        <begin position="687"/>
        <end position="702"/>
    </location>
</feature>
<dbReference type="PRINTS" id="PR00723">
    <property type="entry name" value="SUBTILISIN"/>
</dbReference>
<evidence type="ECO:0000256" key="3">
    <source>
        <dbReference type="ARBA" id="ARBA00022670"/>
    </source>
</evidence>
<keyword evidence="5 7" id="KW-0720">Serine protease</keyword>
<feature type="disulfide bond" evidence="6">
    <location>
        <begin position="696"/>
        <end position="708"/>
    </location>
</feature>
<feature type="signal peptide" evidence="9">
    <location>
        <begin position="1"/>
        <end position="26"/>
    </location>
</feature>
<dbReference type="SUPFAM" id="SSF52743">
    <property type="entry name" value="Subtilisin-like"/>
    <property type="match status" value="1"/>
</dbReference>
<evidence type="ECO:0000256" key="5">
    <source>
        <dbReference type="ARBA" id="ARBA00022825"/>
    </source>
</evidence>
<evidence type="ECO:0000256" key="4">
    <source>
        <dbReference type="ARBA" id="ARBA00022801"/>
    </source>
</evidence>
<organism evidence="11 12">
    <name type="scientific">Anaeromyces robustus</name>
    <dbReference type="NCBI Taxonomy" id="1754192"/>
    <lineage>
        <taxon>Eukaryota</taxon>
        <taxon>Fungi</taxon>
        <taxon>Fungi incertae sedis</taxon>
        <taxon>Chytridiomycota</taxon>
        <taxon>Chytridiomycota incertae sedis</taxon>
        <taxon>Neocallimastigomycetes</taxon>
        <taxon>Neocallimastigales</taxon>
        <taxon>Neocallimastigaceae</taxon>
        <taxon>Anaeromyces</taxon>
    </lineage>
</organism>
<dbReference type="GO" id="GO:0004252">
    <property type="term" value="F:serine-type endopeptidase activity"/>
    <property type="evidence" value="ECO:0007669"/>
    <property type="project" value="UniProtKB-UniRule"/>
</dbReference>
<name>A0A1Y1WPD1_9FUNG</name>
<dbReference type="InterPro" id="IPR050131">
    <property type="entry name" value="Peptidase_S8_subtilisin-like"/>
</dbReference>
<feature type="domain" description="Chitin-binding type-1" evidence="10">
    <location>
        <begin position="684"/>
        <end position="730"/>
    </location>
</feature>
<comment type="caution">
    <text evidence="11">The sequence shown here is derived from an EMBL/GenBank/DDBJ whole genome shotgun (WGS) entry which is preliminary data.</text>
</comment>
<dbReference type="SUPFAM" id="SSF57016">
    <property type="entry name" value="Plant lectins/antimicrobial peptides"/>
    <property type="match status" value="1"/>
</dbReference>
<dbReference type="EMBL" id="MCFG01000362">
    <property type="protein sequence ID" value="ORX75342.1"/>
    <property type="molecule type" value="Genomic_DNA"/>
</dbReference>
<evidence type="ECO:0000256" key="9">
    <source>
        <dbReference type="SAM" id="SignalP"/>
    </source>
</evidence>
<dbReference type="SMART" id="SM00270">
    <property type="entry name" value="ChtBD1"/>
    <property type="match status" value="2"/>
</dbReference>
<proteinExistence type="inferred from homology"/>
<evidence type="ECO:0000256" key="7">
    <source>
        <dbReference type="PROSITE-ProRule" id="PRU01240"/>
    </source>
</evidence>
<feature type="active site" description="Charge relay system" evidence="7">
    <location>
        <position position="618"/>
    </location>
</feature>
<dbReference type="PROSITE" id="PS51892">
    <property type="entry name" value="SUBTILASE"/>
    <property type="match status" value="1"/>
</dbReference>
<accession>A0A1Y1WPD1</accession>
<dbReference type="Gene3D" id="3.30.60.10">
    <property type="entry name" value="Endochitinase-like"/>
    <property type="match status" value="1"/>
</dbReference>
<dbReference type="GO" id="GO:0008061">
    <property type="term" value="F:chitin binding"/>
    <property type="evidence" value="ECO:0007669"/>
    <property type="project" value="UniProtKB-UniRule"/>
</dbReference>
<evidence type="ECO:0000256" key="6">
    <source>
        <dbReference type="PROSITE-ProRule" id="PRU00261"/>
    </source>
</evidence>
<feature type="active site" description="Charge relay system" evidence="7">
    <location>
        <position position="398"/>
    </location>
</feature>
<keyword evidence="6" id="KW-1015">Disulfide bond</keyword>
<dbReference type="PANTHER" id="PTHR43806:SF11">
    <property type="entry name" value="CEREVISIN-RELATED"/>
    <property type="match status" value="1"/>
</dbReference>
<dbReference type="InterPro" id="IPR036852">
    <property type="entry name" value="Peptidase_S8/S53_dom_sf"/>
</dbReference>
<dbReference type="InterPro" id="IPR015500">
    <property type="entry name" value="Peptidase_S8_subtilisin-rel"/>
</dbReference>
<feature type="active site" description="Charge relay system" evidence="7">
    <location>
        <position position="448"/>
    </location>
</feature>
<gene>
    <name evidence="11" type="ORF">BCR32DRAFT_329848</name>
</gene>
<comment type="similarity">
    <text evidence="1 7">Belongs to the peptidase S8 family.</text>
</comment>
<dbReference type="OrthoDB" id="206201at2759"/>
<evidence type="ECO:0000259" key="10">
    <source>
        <dbReference type="PROSITE" id="PS50941"/>
    </source>
</evidence>
<evidence type="ECO:0000256" key="1">
    <source>
        <dbReference type="ARBA" id="ARBA00011073"/>
    </source>
</evidence>
<dbReference type="CDD" id="cd11618">
    <property type="entry name" value="ChtBD1_1"/>
    <property type="match status" value="1"/>
</dbReference>
<dbReference type="InterPro" id="IPR001002">
    <property type="entry name" value="Chitin-bd_1"/>
</dbReference>
<dbReference type="AlphaFoldDB" id="A0A1Y1WPD1"/>
<dbReference type="InterPro" id="IPR000209">
    <property type="entry name" value="Peptidase_S8/S53_dom"/>
</dbReference>
<keyword evidence="4 7" id="KW-0378">Hydrolase</keyword>
<dbReference type="PANTHER" id="PTHR43806">
    <property type="entry name" value="PEPTIDASE S8"/>
    <property type="match status" value="1"/>
</dbReference>
<dbReference type="PROSITE" id="PS50941">
    <property type="entry name" value="CHIT_BIND_I_2"/>
    <property type="match status" value="2"/>
</dbReference>
<feature type="region of interest" description="Disordered" evidence="8">
    <location>
        <begin position="71"/>
        <end position="141"/>
    </location>
</feature>
<dbReference type="Pfam" id="PF00082">
    <property type="entry name" value="Peptidase_S8"/>
    <property type="match status" value="1"/>
</dbReference>
<keyword evidence="2 6" id="KW-0147">Chitin-binding</keyword>
<keyword evidence="9" id="KW-0732">Signal</keyword>
<feature type="disulfide bond" evidence="6">
    <location>
        <begin position="750"/>
        <end position="764"/>
    </location>
</feature>
<dbReference type="GO" id="GO:0006508">
    <property type="term" value="P:proteolysis"/>
    <property type="evidence" value="ECO:0007669"/>
    <property type="project" value="UniProtKB-KW"/>
</dbReference>
<reference evidence="11 12" key="2">
    <citation type="submission" date="2016-08" db="EMBL/GenBank/DDBJ databases">
        <title>Pervasive Adenine N6-methylation of Active Genes in Fungi.</title>
        <authorList>
            <consortium name="DOE Joint Genome Institute"/>
            <person name="Mondo S.J."/>
            <person name="Dannebaum R.O."/>
            <person name="Kuo R.C."/>
            <person name="Labutti K."/>
            <person name="Haridas S."/>
            <person name="Kuo A."/>
            <person name="Salamov A."/>
            <person name="Ahrendt S.R."/>
            <person name="Lipzen A."/>
            <person name="Sullivan W."/>
            <person name="Andreopoulos W.B."/>
            <person name="Clum A."/>
            <person name="Lindquist E."/>
            <person name="Daum C."/>
            <person name="Ramamoorthy G.K."/>
            <person name="Gryganskyi A."/>
            <person name="Culley D."/>
            <person name="Magnuson J.K."/>
            <person name="James T.Y."/>
            <person name="O'Malley M.A."/>
            <person name="Stajich J.E."/>
            <person name="Spatafora J.W."/>
            <person name="Visel A."/>
            <person name="Grigoriev I.V."/>
        </authorList>
    </citation>
    <scope>NUCLEOTIDE SEQUENCE [LARGE SCALE GENOMIC DNA]</scope>
    <source>
        <strain evidence="11 12">S4</strain>
    </source>
</reference>
<dbReference type="Proteomes" id="UP000193944">
    <property type="component" value="Unassembled WGS sequence"/>
</dbReference>
<keyword evidence="12" id="KW-1185">Reference proteome</keyword>
<dbReference type="STRING" id="1754192.A0A1Y1WPD1"/>
<dbReference type="InterPro" id="IPR036861">
    <property type="entry name" value="Endochitinase-like_sf"/>
</dbReference>
<feature type="disulfide bond" evidence="6">
    <location>
        <begin position="701"/>
        <end position="715"/>
    </location>
</feature>
<evidence type="ECO:0000313" key="11">
    <source>
        <dbReference type="EMBL" id="ORX75342.1"/>
    </source>
</evidence>
<evidence type="ECO:0000256" key="2">
    <source>
        <dbReference type="ARBA" id="ARBA00022669"/>
    </source>
</evidence>
<sequence length="776" mass="86518">MTKFINIIYTLSVFTLLINLANTLKAQYSGDGYYLIYIDTTEINPNSQENLQYFKKPQKRLRNRQNYYNNYYQPSNNNNNNNSYYQNNNNNNNYYNQNNSNSNNNNYYNQNNNNSNSNNYYNQNNNNNYYNSQNNNNNNANQSINEAVSNEVVSSETVSNEVINNETVSNEVVGNETVNNEVVSNEVTNNEIINNEDESQNLNDSVIQNNYDNSTYVNQEENINQGIDTIENEDTKEFINAMVNEIENIIMENKYSFKNITKFEEIEQETLLKKRNLETSETSSENDSDFVYPIFTSENLTILAAYLNNKLIDTVESLPNVSDCSMDHELDIQDNLHYNYYTIQKDTKWAGVSVRGNAKFHLSVVSQGKYSSSLISSYDDYYYYPSTAGKGIDIIMYDRGFNFNHDEFSNTNERTVKCTAIISGTGTVSSVNKKYCHDVSNNNGYSNHGTQLSDIAAGKKYGIANKANILGVHRADNKSSNIIQGFEYIKNNLIRSHKTIVNIAFGGYLSYDGDSKIINSWKTSIDELNKKGAIVVVTAGNKGNAISKSDSAYYPCAFDNVICVGAIDDNSVLSSSVYKRATFSNYGKKVDIYAPGNGYVDFTNYNNYNEDGTVTGTSLSAAIVSGVIATIMSENPSIKFTTSSMLEYLEKIGQKGIISNLSSGEPNFFINNGKHIVYSKNSKYYGCGINSGNKSCGSGKCCSVNGTCTTSTNLCKVSKGCQVGFGKCTKDYGSNSRCGLGYGSCRSGYCCSYYGYCGKTSDHCGVGCQLNYGICS</sequence>
<comment type="caution">
    <text evidence="6">Lacks conserved residue(s) required for the propagation of feature annotation.</text>
</comment>
<reference evidence="11 12" key="1">
    <citation type="submission" date="2016-08" db="EMBL/GenBank/DDBJ databases">
        <title>A Parts List for Fungal Cellulosomes Revealed by Comparative Genomics.</title>
        <authorList>
            <consortium name="DOE Joint Genome Institute"/>
            <person name="Haitjema C.H."/>
            <person name="Gilmore S.P."/>
            <person name="Henske J.K."/>
            <person name="Solomon K.V."/>
            <person name="De Groot R."/>
            <person name="Kuo A."/>
            <person name="Mondo S.J."/>
            <person name="Salamov A.A."/>
            <person name="Labutti K."/>
            <person name="Zhao Z."/>
            <person name="Chiniquy J."/>
            <person name="Barry K."/>
            <person name="Brewer H.M."/>
            <person name="Purvine S.O."/>
            <person name="Wright A.T."/>
            <person name="Boxma B."/>
            <person name="Van Alen T."/>
            <person name="Hackstein J.H."/>
            <person name="Baker S.E."/>
            <person name="Grigoriev I.V."/>
            <person name="O'Malley M.A."/>
        </authorList>
    </citation>
    <scope>NUCLEOTIDE SEQUENCE [LARGE SCALE GENOMIC DNA]</scope>
    <source>
        <strain evidence="11 12">S4</strain>
    </source>
</reference>
<dbReference type="Gene3D" id="3.40.50.200">
    <property type="entry name" value="Peptidase S8/S53 domain"/>
    <property type="match status" value="1"/>
</dbReference>
<evidence type="ECO:0000256" key="8">
    <source>
        <dbReference type="SAM" id="MobiDB-lite"/>
    </source>
</evidence>
<evidence type="ECO:0000313" key="12">
    <source>
        <dbReference type="Proteomes" id="UP000193944"/>
    </source>
</evidence>
<protein>
    <submittedName>
        <fullName evidence="11">Subtilisin-like protein</fullName>
    </submittedName>
</protein>
<feature type="chain" id="PRO_5013050497" evidence="9">
    <location>
        <begin position="27"/>
        <end position="776"/>
    </location>
</feature>